<feature type="transmembrane region" description="Helical" evidence="5">
    <location>
        <begin position="35"/>
        <end position="53"/>
    </location>
</feature>
<dbReference type="SMART" id="SM00387">
    <property type="entry name" value="HATPase_c"/>
    <property type="match status" value="1"/>
</dbReference>
<dbReference type="Gene3D" id="3.30.565.10">
    <property type="entry name" value="Histidine kinase-like ATPase, C-terminal domain"/>
    <property type="match status" value="1"/>
</dbReference>
<keyword evidence="4 7" id="KW-0418">Kinase</keyword>
<evidence type="ECO:0000256" key="1">
    <source>
        <dbReference type="ARBA" id="ARBA00000085"/>
    </source>
</evidence>
<proteinExistence type="predicted"/>
<accession>A0ABW3AUK6</accession>
<dbReference type="PROSITE" id="PS50109">
    <property type="entry name" value="HIS_KIN"/>
    <property type="match status" value="1"/>
</dbReference>
<comment type="caution">
    <text evidence="7">The sequence shown here is derived from an EMBL/GenBank/DDBJ whole genome shotgun (WGS) entry which is preliminary data.</text>
</comment>
<dbReference type="CDD" id="cd00075">
    <property type="entry name" value="HATPase"/>
    <property type="match status" value="1"/>
</dbReference>
<keyword evidence="3" id="KW-0808">Transferase</keyword>
<evidence type="ECO:0000256" key="2">
    <source>
        <dbReference type="ARBA" id="ARBA00012438"/>
    </source>
</evidence>
<keyword evidence="5" id="KW-0812">Transmembrane</keyword>
<feature type="domain" description="Histidine kinase" evidence="6">
    <location>
        <begin position="232"/>
        <end position="450"/>
    </location>
</feature>
<dbReference type="InterPro" id="IPR005467">
    <property type="entry name" value="His_kinase_dom"/>
</dbReference>
<keyword evidence="5" id="KW-1133">Transmembrane helix</keyword>
<protein>
    <recommendedName>
        <fullName evidence="2">histidine kinase</fullName>
        <ecNumber evidence="2">2.7.13.3</ecNumber>
    </recommendedName>
</protein>
<sequence>MIFNRYEWRLVLRVLLLFIAVTATALVVINGHSTFLYAVITVPLVVYSLLDLIRFNKKAQDEVNQFVESIHYRDFSRHFDVRKAPNELKPLRKGFNDINTTFKLISRERETQYHYLQKILELVDTGILSYEQETGEISWINEAFKSLIGIPYLKTIHSLQKREPLLYADVIKLKPGEAKVMTITREQQQIKMLVTASIMRSEDTLYKLVAFQNVSEALDETESKAWSKLLNVMTHEIMNSVAPISSLADTLKNRLQAPDIGENLQHADLEDIELGVDTIKRRSEGLLKFTESYRSLNKITKLDLNKILVRDMFENLNSLMTPTLEKKNIELDIILRDPALTIEADINLLDQVLINLLVNAIEAVKDREEPQIILQADQQAGKLQVKVIDNGVGMPPELMDKIFIPFFSTRKTGSGIGLSLCKQIMLLHKGNIQVQSTEGKGSAFIMTFPV</sequence>
<dbReference type="InterPro" id="IPR050351">
    <property type="entry name" value="BphY/WalK/GraS-like"/>
</dbReference>
<comment type="catalytic activity">
    <reaction evidence="1">
        <text>ATP + protein L-histidine = ADP + protein N-phospho-L-histidine.</text>
        <dbReference type="EC" id="2.7.13.3"/>
    </reaction>
</comment>
<dbReference type="Proteomes" id="UP001597010">
    <property type="component" value="Unassembled WGS sequence"/>
</dbReference>
<reference evidence="8" key="1">
    <citation type="journal article" date="2019" name="Int. J. Syst. Evol. Microbiol.">
        <title>The Global Catalogue of Microorganisms (GCM) 10K type strain sequencing project: providing services to taxonomists for standard genome sequencing and annotation.</title>
        <authorList>
            <consortium name="The Broad Institute Genomics Platform"/>
            <consortium name="The Broad Institute Genome Sequencing Center for Infectious Disease"/>
            <person name="Wu L."/>
            <person name="Ma J."/>
        </authorList>
    </citation>
    <scope>NUCLEOTIDE SEQUENCE [LARGE SCALE GENOMIC DNA]</scope>
    <source>
        <strain evidence="8">CCUG 61484</strain>
    </source>
</reference>
<dbReference type="InterPro" id="IPR036890">
    <property type="entry name" value="HATPase_C_sf"/>
</dbReference>
<evidence type="ECO:0000256" key="4">
    <source>
        <dbReference type="ARBA" id="ARBA00022777"/>
    </source>
</evidence>
<dbReference type="EMBL" id="JBHTHZ010000005">
    <property type="protein sequence ID" value="MFD0793954.1"/>
    <property type="molecule type" value="Genomic_DNA"/>
</dbReference>
<name>A0ABW3AUK6_9SPHI</name>
<keyword evidence="8" id="KW-1185">Reference proteome</keyword>
<dbReference type="Pfam" id="PF02518">
    <property type="entry name" value="HATPase_c"/>
    <property type="match status" value="1"/>
</dbReference>
<evidence type="ECO:0000256" key="5">
    <source>
        <dbReference type="SAM" id="Phobius"/>
    </source>
</evidence>
<keyword evidence="5" id="KW-0472">Membrane</keyword>
<dbReference type="PRINTS" id="PR00344">
    <property type="entry name" value="BCTRLSENSOR"/>
</dbReference>
<dbReference type="GO" id="GO:0016301">
    <property type="term" value="F:kinase activity"/>
    <property type="evidence" value="ECO:0007669"/>
    <property type="project" value="UniProtKB-KW"/>
</dbReference>
<dbReference type="RefSeq" id="WP_377114534.1">
    <property type="nucleotide sequence ID" value="NZ_JBHTHZ010000005.1"/>
</dbReference>
<organism evidence="7 8">
    <name type="scientific">Mucilaginibacter litoreus</name>
    <dbReference type="NCBI Taxonomy" id="1048221"/>
    <lineage>
        <taxon>Bacteria</taxon>
        <taxon>Pseudomonadati</taxon>
        <taxon>Bacteroidota</taxon>
        <taxon>Sphingobacteriia</taxon>
        <taxon>Sphingobacteriales</taxon>
        <taxon>Sphingobacteriaceae</taxon>
        <taxon>Mucilaginibacter</taxon>
    </lineage>
</organism>
<evidence type="ECO:0000256" key="3">
    <source>
        <dbReference type="ARBA" id="ARBA00022679"/>
    </source>
</evidence>
<dbReference type="PANTHER" id="PTHR42878:SF13">
    <property type="entry name" value="HISTIDINE KINASE"/>
    <property type="match status" value="1"/>
</dbReference>
<evidence type="ECO:0000313" key="7">
    <source>
        <dbReference type="EMBL" id="MFD0793954.1"/>
    </source>
</evidence>
<dbReference type="EC" id="2.7.13.3" evidence="2"/>
<gene>
    <name evidence="7" type="ORF">ACFQZX_10005</name>
</gene>
<dbReference type="InterPro" id="IPR004358">
    <property type="entry name" value="Sig_transdc_His_kin-like_C"/>
</dbReference>
<dbReference type="PANTHER" id="PTHR42878">
    <property type="entry name" value="TWO-COMPONENT HISTIDINE KINASE"/>
    <property type="match status" value="1"/>
</dbReference>
<evidence type="ECO:0000313" key="8">
    <source>
        <dbReference type="Proteomes" id="UP001597010"/>
    </source>
</evidence>
<dbReference type="InterPro" id="IPR003594">
    <property type="entry name" value="HATPase_dom"/>
</dbReference>
<dbReference type="SUPFAM" id="SSF55874">
    <property type="entry name" value="ATPase domain of HSP90 chaperone/DNA topoisomerase II/histidine kinase"/>
    <property type="match status" value="1"/>
</dbReference>
<evidence type="ECO:0000259" key="6">
    <source>
        <dbReference type="PROSITE" id="PS50109"/>
    </source>
</evidence>